<dbReference type="RefSeq" id="WP_145277045.1">
    <property type="nucleotide sequence ID" value="NZ_CP036426.1"/>
</dbReference>
<evidence type="ECO:0000256" key="1">
    <source>
        <dbReference type="SAM" id="Phobius"/>
    </source>
</evidence>
<keyword evidence="1" id="KW-0812">Transmembrane</keyword>
<reference evidence="2 3" key="1">
    <citation type="submission" date="2019-02" db="EMBL/GenBank/DDBJ databases">
        <title>Deep-cultivation of Planctomycetes and their phenomic and genomic characterization uncovers novel biology.</title>
        <authorList>
            <person name="Wiegand S."/>
            <person name="Jogler M."/>
            <person name="Boedeker C."/>
            <person name="Pinto D."/>
            <person name="Vollmers J."/>
            <person name="Rivas-Marin E."/>
            <person name="Kohn T."/>
            <person name="Peeters S.H."/>
            <person name="Heuer A."/>
            <person name="Rast P."/>
            <person name="Oberbeckmann S."/>
            <person name="Bunk B."/>
            <person name="Jeske O."/>
            <person name="Meyerdierks A."/>
            <person name="Storesund J.E."/>
            <person name="Kallscheuer N."/>
            <person name="Luecker S."/>
            <person name="Lage O.M."/>
            <person name="Pohl T."/>
            <person name="Merkel B.J."/>
            <person name="Hornburger P."/>
            <person name="Mueller R.-W."/>
            <person name="Bruemmer F."/>
            <person name="Labrenz M."/>
            <person name="Spormann A.M."/>
            <person name="Op den Camp H."/>
            <person name="Overmann J."/>
            <person name="Amann R."/>
            <person name="Jetten M.S.M."/>
            <person name="Mascher T."/>
            <person name="Medema M.H."/>
            <person name="Devos D.P."/>
            <person name="Kaster A.-K."/>
            <person name="Ovreas L."/>
            <person name="Rohde M."/>
            <person name="Galperin M.Y."/>
            <person name="Jogler C."/>
        </authorList>
    </citation>
    <scope>NUCLEOTIDE SEQUENCE [LARGE SCALE GENOMIC DNA]</scope>
    <source>
        <strain evidence="2 3">ElP</strain>
    </source>
</reference>
<feature type="transmembrane region" description="Helical" evidence="1">
    <location>
        <begin position="255"/>
        <end position="276"/>
    </location>
</feature>
<evidence type="ECO:0000313" key="2">
    <source>
        <dbReference type="EMBL" id="QDV38507.1"/>
    </source>
</evidence>
<organism evidence="2 3">
    <name type="scientific">Tautonia plasticadhaerens</name>
    <dbReference type="NCBI Taxonomy" id="2527974"/>
    <lineage>
        <taxon>Bacteria</taxon>
        <taxon>Pseudomonadati</taxon>
        <taxon>Planctomycetota</taxon>
        <taxon>Planctomycetia</taxon>
        <taxon>Isosphaerales</taxon>
        <taxon>Isosphaeraceae</taxon>
        <taxon>Tautonia</taxon>
    </lineage>
</organism>
<keyword evidence="1" id="KW-0472">Membrane</keyword>
<dbReference type="OrthoDB" id="254482at2"/>
<protein>
    <recommendedName>
        <fullName evidence="4">DUF4013 domain-containing protein</fullName>
    </recommendedName>
</protein>
<dbReference type="AlphaFoldDB" id="A0A518HCD8"/>
<evidence type="ECO:0008006" key="4">
    <source>
        <dbReference type="Google" id="ProtNLM"/>
    </source>
</evidence>
<feature type="transmembrane region" description="Helical" evidence="1">
    <location>
        <begin position="179"/>
        <end position="198"/>
    </location>
</feature>
<evidence type="ECO:0000313" key="3">
    <source>
        <dbReference type="Proteomes" id="UP000317835"/>
    </source>
</evidence>
<feature type="transmembrane region" description="Helical" evidence="1">
    <location>
        <begin position="122"/>
        <end position="149"/>
    </location>
</feature>
<dbReference type="EMBL" id="CP036426">
    <property type="protein sequence ID" value="QDV38507.1"/>
    <property type="molecule type" value="Genomic_DNA"/>
</dbReference>
<proteinExistence type="predicted"/>
<keyword evidence="3" id="KW-1185">Reference proteome</keyword>
<gene>
    <name evidence="2" type="ORF">ElP_64620</name>
</gene>
<name>A0A518HCD8_9BACT</name>
<feature type="transmembrane region" description="Helical" evidence="1">
    <location>
        <begin position="288"/>
        <end position="308"/>
    </location>
</feature>
<feature type="transmembrane region" description="Helical" evidence="1">
    <location>
        <begin position="86"/>
        <end position="110"/>
    </location>
</feature>
<dbReference type="KEGG" id="tpla:ElP_64620"/>
<dbReference type="Proteomes" id="UP000317835">
    <property type="component" value="Chromosome"/>
</dbReference>
<keyword evidence="1" id="KW-1133">Transmembrane helix</keyword>
<feature type="transmembrane region" description="Helical" evidence="1">
    <location>
        <begin position="210"/>
        <end position="232"/>
    </location>
</feature>
<accession>A0A518HCD8</accession>
<sequence length="341" mass="37502">MAIVICKCGSWLKAPDPDEGGFGRCPSCGRVVGADGQIRDAEPSEQVGFFRRLVGRKRPSEQYPKRGRPLGLGEALAFPLVDGPGLMLLVFFPPFLTFMSVPVFDIVMFFRDAPRGGFNPLALLLLPFALPLVISFTFVAGYVLLYLALVLTDGAMGRTDHPKFPIWERHTILEGLARWVWAGIVGLGVGALPIVLYVKLRGELGPVDWVAIAALVGLAAGYVQMGLAAAILHDNFALAHPVSIAHAVRVIGREYLAPCMLTAFALFLAVFGWRLVMYHAPTVTAAGLGLWAFWVFVLYEAMVIMHVLGRTCYRNAAGLGWYRREPKWNSWERPGRIYSNS</sequence>